<geneLocation type="plasmid" evidence="14"/>
<keyword evidence="10" id="KW-0998">Cell outer membrane</keyword>
<sequence length="341" mass="36306">MKKLAILISAVTSACAVGAAHAQSSVTLYGVIDNGIEYQSGGAGAVVRASSGGLAATVYGMKGDEDIGGGLHVNFQLEQGFSAVNGQASNPADAFNRLAWVGLSGGFGELRLGRQKKPEYLFLNQEMDAVGVQSIASPLNNFNNVAVRASNAITYFTPAAYGLTAQFSVAMRDDTTKPTNGIQFYNAVARWVAGHFRFAAGYEQQGNATGTSLQRVLRAVASYGTKSARVYLAYQSERESDNSEKLDIYAVSGSYSFSPFDRLSLMYGYAHDRTGQGNNAQQVGLTYAYSLSKSTTLYTSAGFIQNRNQAQFTLNGTEYSGIDVAPGANVRGVIVGMVHRF</sequence>
<evidence type="ECO:0000256" key="7">
    <source>
        <dbReference type="ARBA" id="ARBA00023065"/>
    </source>
</evidence>
<evidence type="ECO:0000256" key="9">
    <source>
        <dbReference type="ARBA" id="ARBA00023136"/>
    </source>
</evidence>
<dbReference type="GeneID" id="69974631"/>
<gene>
    <name evidence="13" type="ORF">K788_0001935</name>
</gene>
<dbReference type="GO" id="GO:0046930">
    <property type="term" value="C:pore complex"/>
    <property type="evidence" value="ECO:0007669"/>
    <property type="project" value="UniProtKB-KW"/>
</dbReference>
<dbReference type="SUPFAM" id="SSF56935">
    <property type="entry name" value="Porins"/>
    <property type="match status" value="1"/>
</dbReference>
<evidence type="ECO:0000256" key="5">
    <source>
        <dbReference type="ARBA" id="ARBA00022692"/>
    </source>
</evidence>
<dbReference type="GO" id="GO:0015288">
    <property type="term" value="F:porin activity"/>
    <property type="evidence" value="ECO:0007669"/>
    <property type="project" value="UniProtKB-KW"/>
</dbReference>
<feature type="domain" description="Porin" evidence="12">
    <location>
        <begin position="10"/>
        <end position="309"/>
    </location>
</feature>
<dbReference type="PANTHER" id="PTHR34501:SF9">
    <property type="entry name" value="MAJOR OUTER MEMBRANE PROTEIN P.IA"/>
    <property type="match status" value="1"/>
</dbReference>
<comment type="subunit">
    <text evidence="2">Homotrimer.</text>
</comment>
<dbReference type="AlphaFoldDB" id="A0A0P0RQF0"/>
<keyword evidence="7" id="KW-0406">Ion transport</keyword>
<dbReference type="CDD" id="cd00342">
    <property type="entry name" value="gram_neg_porins"/>
    <property type="match status" value="1"/>
</dbReference>
<organism evidence="13 14">
    <name type="scientific">Paraburkholderia caribensis MBA4</name>
    <dbReference type="NCBI Taxonomy" id="1323664"/>
    <lineage>
        <taxon>Bacteria</taxon>
        <taxon>Pseudomonadati</taxon>
        <taxon>Pseudomonadota</taxon>
        <taxon>Betaproteobacteria</taxon>
        <taxon>Burkholderiales</taxon>
        <taxon>Burkholderiaceae</taxon>
        <taxon>Paraburkholderia</taxon>
    </lineage>
</organism>
<evidence type="ECO:0000256" key="6">
    <source>
        <dbReference type="ARBA" id="ARBA00022729"/>
    </source>
</evidence>
<keyword evidence="3" id="KW-0813">Transport</keyword>
<keyword evidence="9" id="KW-0472">Membrane</keyword>
<name>A0A0P0RQF0_9BURK</name>
<dbReference type="Gene3D" id="2.40.160.10">
    <property type="entry name" value="Porin"/>
    <property type="match status" value="1"/>
</dbReference>
<keyword evidence="8" id="KW-0626">Porin</keyword>
<reference evidence="13 14" key="1">
    <citation type="journal article" date="2014" name="Genome Announc.">
        <title>Draft Genome Sequence of the Haloacid-Degrading Burkholderia caribensis Strain MBA4.</title>
        <authorList>
            <person name="Pan Y."/>
            <person name="Kong K.F."/>
            <person name="Tsang J.S."/>
        </authorList>
    </citation>
    <scope>NUCLEOTIDE SEQUENCE [LARGE SCALE GENOMIC DNA]</scope>
    <source>
        <strain evidence="13 14">MBA4</strain>
        <plasmid evidence="14">Plasmid</plasmid>
    </source>
</reference>
<dbReference type="InterPro" id="IPR023614">
    <property type="entry name" value="Porin_dom_sf"/>
</dbReference>
<feature type="signal peptide" evidence="11">
    <location>
        <begin position="1"/>
        <end position="22"/>
    </location>
</feature>
<evidence type="ECO:0000313" key="13">
    <source>
        <dbReference type="EMBL" id="ALL71246.1"/>
    </source>
</evidence>
<evidence type="ECO:0000256" key="1">
    <source>
        <dbReference type="ARBA" id="ARBA00004571"/>
    </source>
</evidence>
<dbReference type="KEGG" id="bcai:K788_0001935"/>
<evidence type="ECO:0000259" key="12">
    <source>
        <dbReference type="Pfam" id="PF13609"/>
    </source>
</evidence>
<evidence type="ECO:0000256" key="11">
    <source>
        <dbReference type="SAM" id="SignalP"/>
    </source>
</evidence>
<protein>
    <submittedName>
        <fullName evidence="13">Outer membrane protein (Porin)</fullName>
    </submittedName>
</protein>
<evidence type="ECO:0000313" key="14">
    <source>
        <dbReference type="Proteomes" id="UP000019146"/>
    </source>
</evidence>
<dbReference type="GO" id="GO:0009279">
    <property type="term" value="C:cell outer membrane"/>
    <property type="evidence" value="ECO:0007669"/>
    <property type="project" value="UniProtKB-SubCell"/>
</dbReference>
<dbReference type="InterPro" id="IPR050298">
    <property type="entry name" value="Gram-neg_bact_OMP"/>
</dbReference>
<keyword evidence="5" id="KW-0812">Transmembrane</keyword>
<dbReference type="EMBL" id="CP012748">
    <property type="protein sequence ID" value="ALL71246.1"/>
    <property type="molecule type" value="Genomic_DNA"/>
</dbReference>
<dbReference type="Pfam" id="PF13609">
    <property type="entry name" value="Porin_4"/>
    <property type="match status" value="1"/>
</dbReference>
<evidence type="ECO:0000256" key="8">
    <source>
        <dbReference type="ARBA" id="ARBA00023114"/>
    </source>
</evidence>
<dbReference type="InterPro" id="IPR033900">
    <property type="entry name" value="Gram_neg_porin_domain"/>
</dbReference>
<evidence type="ECO:0000256" key="4">
    <source>
        <dbReference type="ARBA" id="ARBA00022452"/>
    </source>
</evidence>
<proteinExistence type="predicted"/>
<feature type="chain" id="PRO_5006054565" evidence="11">
    <location>
        <begin position="23"/>
        <end position="341"/>
    </location>
</feature>
<keyword evidence="6 11" id="KW-0732">Signal</keyword>
<evidence type="ECO:0000256" key="10">
    <source>
        <dbReference type="ARBA" id="ARBA00023237"/>
    </source>
</evidence>
<keyword evidence="4" id="KW-1134">Transmembrane beta strand</keyword>
<dbReference type="PANTHER" id="PTHR34501">
    <property type="entry name" value="PROTEIN YDDL-RELATED"/>
    <property type="match status" value="1"/>
</dbReference>
<evidence type="ECO:0000256" key="2">
    <source>
        <dbReference type="ARBA" id="ARBA00011233"/>
    </source>
</evidence>
<evidence type="ECO:0000256" key="3">
    <source>
        <dbReference type="ARBA" id="ARBA00022448"/>
    </source>
</evidence>
<dbReference type="Proteomes" id="UP000019146">
    <property type="component" value="Plasmid unnamed"/>
</dbReference>
<keyword evidence="13" id="KW-0614">Plasmid</keyword>
<comment type="subcellular location">
    <subcellularLocation>
        <location evidence="1">Cell outer membrane</location>
        <topology evidence="1">Multi-pass membrane protein</topology>
    </subcellularLocation>
</comment>
<accession>A0A0P0RQF0</accession>
<dbReference type="GO" id="GO:0006811">
    <property type="term" value="P:monoatomic ion transport"/>
    <property type="evidence" value="ECO:0007669"/>
    <property type="project" value="UniProtKB-KW"/>
</dbReference>
<dbReference type="PROSITE" id="PS51257">
    <property type="entry name" value="PROKAR_LIPOPROTEIN"/>
    <property type="match status" value="1"/>
</dbReference>
<dbReference type="RefSeq" id="WP_035992666.1">
    <property type="nucleotide sequence ID" value="NZ_CP012748.1"/>
</dbReference>